<dbReference type="EMBL" id="QGQD01000079">
    <property type="protein sequence ID" value="TLC98929.1"/>
    <property type="molecule type" value="Genomic_DNA"/>
</dbReference>
<proteinExistence type="predicted"/>
<dbReference type="EC" id="2.4.1.212" evidence="2"/>
<accession>A0A4U8Q2G0</accession>
<keyword evidence="3" id="KW-1185">Reference proteome</keyword>
<comment type="caution">
    <text evidence="2">The sequence shown here is derived from an EMBL/GenBank/DDBJ whole genome shotgun (WGS) entry which is preliminary data.</text>
</comment>
<dbReference type="STRING" id="180332.GCA_000797495_02670"/>
<dbReference type="GO" id="GO:0050501">
    <property type="term" value="F:hyaluronan synthase activity"/>
    <property type="evidence" value="ECO:0007669"/>
    <property type="project" value="UniProtKB-EC"/>
</dbReference>
<dbReference type="Proteomes" id="UP000306509">
    <property type="component" value="Unassembled WGS sequence"/>
</dbReference>
<organism evidence="2 3">
    <name type="scientific">Robinsoniella peoriensis</name>
    <dbReference type="NCBI Taxonomy" id="180332"/>
    <lineage>
        <taxon>Bacteria</taxon>
        <taxon>Bacillati</taxon>
        <taxon>Bacillota</taxon>
        <taxon>Clostridia</taxon>
        <taxon>Lachnospirales</taxon>
        <taxon>Lachnospiraceae</taxon>
        <taxon>Robinsoniella</taxon>
    </lineage>
</organism>
<gene>
    <name evidence="2" type="primary">hyaD_2</name>
    <name evidence="2" type="ORF">DSM106044_04259</name>
</gene>
<dbReference type="RefSeq" id="WP_138003615.1">
    <property type="nucleotide sequence ID" value="NZ_CAUSDN010000011.1"/>
</dbReference>
<dbReference type="Pfam" id="PF00535">
    <property type="entry name" value="Glycos_transf_2"/>
    <property type="match status" value="2"/>
</dbReference>
<sequence>MDRLFNVQIARFHLEHRDCYVLQGICEGDEITDKNISAFMDRKRLPVKVTNLSGIEVRKKYLAKGLEIDREYFIWIKLPKEMGSHKKLSVFQKTEEEQKRIYRLPVSNLLKQQKEVNFCIDAIRAGADGKMSVSGWAASIEPYQVELKDSKGCEIDAEIKFHERVDLAGNFPEGHLCNQAGFQLEYRKPASKVKITVTACGLSSGYTVGSSAAGKSGQPSYLTKGIAYLKRNGLERAMKRTIEKVMRVDMNIEENYGKWRRKHLISREELEEQRRTKFGLRPLISIVVPLYKTPLPYLKEFVESVQNQTYENFELCLSDGSGEDSPLAETLNEMQKKDSRIKVIYPKKQMQISENTNYAIQIATGNYIAFADHDDLLAPEALFECVKAINKNPRIDVLYSDEDKITMNGKEYFQPHFKSDFNIDLLCSMNYISHLFVVKKELLKQVGCLRQEFDGAQDYDFILRCAEQAKEIWHIPKVLYHWRAHKDSTAENPESKLYAFEAGTRAVQAHYDRLGIEAVVSSGAYLGLYKTRFVMPEEKPLISVIIPNKDHSADLEKCVRSILTKSAYPNIEFIIVENNSSEKETFDYYRKLEAELACAHVVCWKDVFNYSSINNFGVRHAKGSYLLFLNNDTEIINEDCLEEMLGYCMRDDVGAVGARLYFEDNTIQHAGVIIGFGGIAGHAFIGSRRDDNGYFSRIICAADLSAVTAACMMVKRSVFEEAGGFDENLQVAFNDIDFCLKVRALGKLVVYNPYAELYHYESKSRGYEDTPDKVQRFNREANRFLAKWPDILEKGDPYYNVNLSLDKADFSLKI</sequence>
<dbReference type="CDD" id="cd04184">
    <property type="entry name" value="GT2_RfbC_Mx_like"/>
    <property type="match status" value="1"/>
</dbReference>
<feature type="domain" description="Glycosyltransferase 2-like" evidence="1">
    <location>
        <begin position="543"/>
        <end position="719"/>
    </location>
</feature>
<dbReference type="InterPro" id="IPR001173">
    <property type="entry name" value="Glyco_trans_2-like"/>
</dbReference>
<evidence type="ECO:0000313" key="2">
    <source>
        <dbReference type="EMBL" id="TLC98929.1"/>
    </source>
</evidence>
<keyword evidence="2" id="KW-0328">Glycosyltransferase</keyword>
<evidence type="ECO:0000259" key="1">
    <source>
        <dbReference type="Pfam" id="PF00535"/>
    </source>
</evidence>
<dbReference type="SUPFAM" id="SSF53448">
    <property type="entry name" value="Nucleotide-diphospho-sugar transferases"/>
    <property type="match status" value="2"/>
</dbReference>
<dbReference type="PANTHER" id="PTHR43179">
    <property type="entry name" value="RHAMNOSYLTRANSFERASE WBBL"/>
    <property type="match status" value="1"/>
</dbReference>
<dbReference type="CDD" id="cd04186">
    <property type="entry name" value="GT_2_like_c"/>
    <property type="match status" value="1"/>
</dbReference>
<dbReference type="InterPro" id="IPR029044">
    <property type="entry name" value="Nucleotide-diphossugar_trans"/>
</dbReference>
<protein>
    <submittedName>
        <fullName evidence="2">Hyaluronan synthase</fullName>
        <ecNumber evidence="2">2.4.1.212</ecNumber>
    </submittedName>
</protein>
<keyword evidence="2" id="KW-0808">Transferase</keyword>
<dbReference type="PANTHER" id="PTHR43179:SF7">
    <property type="entry name" value="RHAMNOSYLTRANSFERASE WBBL"/>
    <property type="match status" value="1"/>
</dbReference>
<evidence type="ECO:0000313" key="3">
    <source>
        <dbReference type="Proteomes" id="UP000306509"/>
    </source>
</evidence>
<dbReference type="Gene3D" id="3.90.550.10">
    <property type="entry name" value="Spore Coat Polysaccharide Biosynthesis Protein SpsA, Chain A"/>
    <property type="match status" value="2"/>
</dbReference>
<feature type="domain" description="Glycosyltransferase 2-like" evidence="1">
    <location>
        <begin position="285"/>
        <end position="444"/>
    </location>
</feature>
<reference evidence="2 3" key="1">
    <citation type="journal article" date="2019" name="Anaerobe">
        <title>Detection of Robinsoniella peoriensis in multiple bone samples of a trauma patient.</title>
        <authorList>
            <person name="Schrottner P."/>
            <person name="Hartwich K."/>
            <person name="Bunk B."/>
            <person name="Schober I."/>
            <person name="Helbig S."/>
            <person name="Rudolph W.W."/>
            <person name="Gunzer F."/>
        </authorList>
    </citation>
    <scope>NUCLEOTIDE SEQUENCE [LARGE SCALE GENOMIC DNA]</scope>
    <source>
        <strain evidence="2 3">DSM 106044</strain>
    </source>
</reference>
<name>A0A4U8Q2G0_9FIRM</name>
<dbReference type="AlphaFoldDB" id="A0A4U8Q2G0"/>